<comment type="caution">
    <text evidence="9">The sequence shown here is derived from an EMBL/GenBank/DDBJ whole genome shotgun (WGS) entry which is preliminary data.</text>
</comment>
<feature type="transmembrane region" description="Helical" evidence="7">
    <location>
        <begin position="113"/>
        <end position="134"/>
    </location>
</feature>
<evidence type="ECO:0000256" key="5">
    <source>
        <dbReference type="ARBA" id="ARBA00023136"/>
    </source>
</evidence>
<feature type="transmembrane region" description="Helical" evidence="7">
    <location>
        <begin position="71"/>
        <end position="90"/>
    </location>
</feature>
<dbReference type="PROSITE" id="PS50262">
    <property type="entry name" value="G_PROTEIN_RECEP_F1_2"/>
    <property type="match status" value="1"/>
</dbReference>
<proteinExistence type="predicted"/>
<dbReference type="AlphaFoldDB" id="A0ABD3WSB4"/>
<evidence type="ECO:0000256" key="3">
    <source>
        <dbReference type="ARBA" id="ARBA00022692"/>
    </source>
</evidence>
<evidence type="ECO:0000313" key="10">
    <source>
        <dbReference type="Proteomes" id="UP001634394"/>
    </source>
</evidence>
<evidence type="ECO:0000313" key="9">
    <source>
        <dbReference type="EMBL" id="KAL3876879.1"/>
    </source>
</evidence>
<protein>
    <recommendedName>
        <fullName evidence="8">G-protein coupled receptors family 1 profile domain-containing protein</fullName>
    </recommendedName>
</protein>
<feature type="transmembrane region" description="Helical" evidence="7">
    <location>
        <begin position="12"/>
        <end position="33"/>
    </location>
</feature>
<evidence type="ECO:0000259" key="8">
    <source>
        <dbReference type="PROSITE" id="PS50262"/>
    </source>
</evidence>
<name>A0ABD3WSB4_SINWO</name>
<evidence type="ECO:0000256" key="7">
    <source>
        <dbReference type="SAM" id="Phobius"/>
    </source>
</evidence>
<dbReference type="Proteomes" id="UP001634394">
    <property type="component" value="Unassembled WGS sequence"/>
</dbReference>
<evidence type="ECO:0000256" key="6">
    <source>
        <dbReference type="ARBA" id="ARBA00023170"/>
    </source>
</evidence>
<dbReference type="InterPro" id="IPR000276">
    <property type="entry name" value="GPCR_Rhodpsn"/>
</dbReference>
<dbReference type="PANTHER" id="PTHR24241">
    <property type="entry name" value="NEUROPEPTIDE RECEPTOR-RELATED G-PROTEIN COUPLED RECEPTOR"/>
    <property type="match status" value="1"/>
</dbReference>
<feature type="transmembrane region" description="Helical" evidence="7">
    <location>
        <begin position="154"/>
        <end position="177"/>
    </location>
</feature>
<keyword evidence="4 7" id="KW-1133">Transmembrane helix</keyword>
<dbReference type="EMBL" id="JBJQND010000005">
    <property type="protein sequence ID" value="KAL3876879.1"/>
    <property type="molecule type" value="Genomic_DNA"/>
</dbReference>
<keyword evidence="6" id="KW-0675">Receptor</keyword>
<dbReference type="InterPro" id="IPR017452">
    <property type="entry name" value="GPCR_Rhodpsn_7TM"/>
</dbReference>
<feature type="domain" description="G-protein coupled receptors family 1 profile" evidence="8">
    <location>
        <begin position="1"/>
        <end position="174"/>
    </location>
</feature>
<keyword evidence="10" id="KW-1185">Reference proteome</keyword>
<comment type="subcellular location">
    <subcellularLocation>
        <location evidence="1">Cell membrane</location>
        <topology evidence="1">Multi-pass membrane protein</topology>
    </subcellularLocation>
</comment>
<keyword evidence="5 7" id="KW-0472">Membrane</keyword>
<dbReference type="PANTHER" id="PTHR24241:SF76">
    <property type="entry name" value="NEUROPEPTIDE SIFAMIDE RECEPTOR"/>
    <property type="match status" value="1"/>
</dbReference>
<sequence>MESQKKQMTPVAVLRILPILWVFSFLISIPAMIEFYVTEEDTTVTIQATNGTNTTYYTMKSLACDSHYFSFQYGLFNVIFNYAQLVFYIWKKGRQIGPGNGGRQNSVFYKQRLRLVTMLTFAAAIFALSWLPYFVVQVIAKIYDQDGSEFAAGFLNMFLIAMATFSTMYNVLLYTVFNINFRLAFKTLLLCKKENTVSVFLLTSLVRFITHTENSRQWKVKA</sequence>
<keyword evidence="3 7" id="KW-0812">Transmembrane</keyword>
<gene>
    <name evidence="9" type="ORF">ACJMK2_034661</name>
</gene>
<evidence type="ECO:0000256" key="1">
    <source>
        <dbReference type="ARBA" id="ARBA00004651"/>
    </source>
</evidence>
<dbReference type="Gene3D" id="1.20.1070.10">
    <property type="entry name" value="Rhodopsin 7-helix transmembrane proteins"/>
    <property type="match status" value="1"/>
</dbReference>
<accession>A0ABD3WSB4</accession>
<dbReference type="Pfam" id="PF00001">
    <property type="entry name" value="7tm_1"/>
    <property type="match status" value="1"/>
</dbReference>
<evidence type="ECO:0000256" key="4">
    <source>
        <dbReference type="ARBA" id="ARBA00022989"/>
    </source>
</evidence>
<dbReference type="CDD" id="cd00637">
    <property type="entry name" value="7tm_classA_rhodopsin-like"/>
    <property type="match status" value="1"/>
</dbReference>
<dbReference type="SUPFAM" id="SSF81321">
    <property type="entry name" value="Family A G protein-coupled receptor-like"/>
    <property type="match status" value="1"/>
</dbReference>
<reference evidence="9 10" key="1">
    <citation type="submission" date="2024-11" db="EMBL/GenBank/DDBJ databases">
        <title>Chromosome-level genome assembly of the freshwater bivalve Anodonta woodiana.</title>
        <authorList>
            <person name="Chen X."/>
        </authorList>
    </citation>
    <scope>NUCLEOTIDE SEQUENCE [LARGE SCALE GENOMIC DNA]</scope>
    <source>
        <strain evidence="9">MN2024</strain>
        <tissue evidence="9">Gills</tissue>
    </source>
</reference>
<keyword evidence="2" id="KW-1003">Cell membrane</keyword>
<dbReference type="GO" id="GO:0005886">
    <property type="term" value="C:plasma membrane"/>
    <property type="evidence" value="ECO:0007669"/>
    <property type="project" value="UniProtKB-SubCell"/>
</dbReference>
<dbReference type="PRINTS" id="PR00237">
    <property type="entry name" value="GPCRRHODOPSN"/>
</dbReference>
<evidence type="ECO:0000256" key="2">
    <source>
        <dbReference type="ARBA" id="ARBA00022475"/>
    </source>
</evidence>
<organism evidence="9 10">
    <name type="scientific">Sinanodonta woodiana</name>
    <name type="common">Chinese pond mussel</name>
    <name type="synonym">Anodonta woodiana</name>
    <dbReference type="NCBI Taxonomy" id="1069815"/>
    <lineage>
        <taxon>Eukaryota</taxon>
        <taxon>Metazoa</taxon>
        <taxon>Spiralia</taxon>
        <taxon>Lophotrochozoa</taxon>
        <taxon>Mollusca</taxon>
        <taxon>Bivalvia</taxon>
        <taxon>Autobranchia</taxon>
        <taxon>Heteroconchia</taxon>
        <taxon>Palaeoheterodonta</taxon>
        <taxon>Unionida</taxon>
        <taxon>Unionoidea</taxon>
        <taxon>Unionidae</taxon>
        <taxon>Unioninae</taxon>
        <taxon>Sinanodonta</taxon>
    </lineage>
</organism>